<evidence type="ECO:0000256" key="1">
    <source>
        <dbReference type="SAM" id="Phobius"/>
    </source>
</evidence>
<evidence type="ECO:0000313" key="3">
    <source>
        <dbReference type="Proteomes" id="UP000004123"/>
    </source>
</evidence>
<sequence length="39" mass="4544">MCFCKYINIPLVLYLVAYNGIIGIPFNIFIWHNVNTNIV</sequence>
<accession>F9DKA0</accession>
<comment type="caution">
    <text evidence="2">The sequence shown here is derived from an EMBL/GenBank/DDBJ whole genome shotgun (WGS) entry which is preliminary data.</text>
</comment>
<dbReference type="HOGENOM" id="CLU_3314829_0_0_10"/>
<dbReference type="AlphaFoldDB" id="F9DKA0"/>
<evidence type="ECO:0000313" key="2">
    <source>
        <dbReference type="EMBL" id="EGQ14598.1"/>
    </source>
</evidence>
<keyword evidence="1" id="KW-0472">Membrane</keyword>
<organism evidence="2 3">
    <name type="scientific">Prevotella pallens ATCC 700821</name>
    <dbReference type="NCBI Taxonomy" id="997353"/>
    <lineage>
        <taxon>Bacteria</taxon>
        <taxon>Pseudomonadati</taxon>
        <taxon>Bacteroidota</taxon>
        <taxon>Bacteroidia</taxon>
        <taxon>Bacteroidales</taxon>
        <taxon>Prevotellaceae</taxon>
        <taxon>Prevotella</taxon>
    </lineage>
</organism>
<name>F9DKA0_9BACT</name>
<feature type="transmembrane region" description="Helical" evidence="1">
    <location>
        <begin position="12"/>
        <end position="31"/>
    </location>
</feature>
<reference evidence="2 3" key="1">
    <citation type="submission" date="2011-04" db="EMBL/GenBank/DDBJ databases">
        <authorList>
            <person name="Muzny D."/>
            <person name="Qin X."/>
            <person name="Deng J."/>
            <person name="Jiang H."/>
            <person name="Liu Y."/>
            <person name="Qu J."/>
            <person name="Song X.-Z."/>
            <person name="Zhang L."/>
            <person name="Thornton R."/>
            <person name="Coyle M."/>
            <person name="Francisco L."/>
            <person name="Jackson L."/>
            <person name="Javaid M."/>
            <person name="Korchina V."/>
            <person name="Kovar C."/>
            <person name="Mata R."/>
            <person name="Mathew T."/>
            <person name="Ngo R."/>
            <person name="Nguyen L."/>
            <person name="Nguyen N."/>
            <person name="Okwuonu G."/>
            <person name="Ongeri F."/>
            <person name="Pham C."/>
            <person name="Simmons D."/>
            <person name="Wilczek-Boney K."/>
            <person name="Hale W."/>
            <person name="Jakkamsetti A."/>
            <person name="Pham P."/>
            <person name="Ruth R."/>
            <person name="San Lucas F."/>
            <person name="Warren J."/>
            <person name="Zhang J."/>
            <person name="Zhao Z."/>
            <person name="Zhou C."/>
            <person name="Zhu D."/>
            <person name="Lee S."/>
            <person name="Bess C."/>
            <person name="Blankenburg K."/>
            <person name="Forbes L."/>
            <person name="Fu Q."/>
            <person name="Gubbala S."/>
            <person name="Hirani K."/>
            <person name="Jayaseelan J.C."/>
            <person name="Lara F."/>
            <person name="Munidasa M."/>
            <person name="Palculict T."/>
            <person name="Patil S."/>
            <person name="Pu L.-L."/>
            <person name="Saada N."/>
            <person name="Tang L."/>
            <person name="Weissenberger G."/>
            <person name="Zhu Y."/>
            <person name="Hemphill L."/>
            <person name="Shang Y."/>
            <person name="Youmans B."/>
            <person name="Ayvaz T."/>
            <person name="Ross M."/>
            <person name="Santibanez J."/>
            <person name="Aqrawi P."/>
            <person name="Gross S."/>
            <person name="Joshi V."/>
            <person name="Fowler G."/>
            <person name="Nazareth L."/>
            <person name="Reid J."/>
            <person name="Worley K."/>
            <person name="Petrosino J."/>
            <person name="Highlander S."/>
            <person name="Gibbs R."/>
        </authorList>
    </citation>
    <scope>NUCLEOTIDE SEQUENCE [LARGE SCALE GENOMIC DNA]</scope>
    <source>
        <strain evidence="2 3">ATCC 700821</strain>
    </source>
</reference>
<dbReference type="Proteomes" id="UP000004123">
    <property type="component" value="Unassembled WGS sequence"/>
</dbReference>
<protein>
    <submittedName>
        <fullName evidence="2">Uncharacterized protein</fullName>
    </submittedName>
</protein>
<gene>
    <name evidence="2" type="ORF">HMPREF9144_2092</name>
</gene>
<dbReference type="EMBL" id="AFPY01000105">
    <property type="protein sequence ID" value="EGQ14598.1"/>
    <property type="molecule type" value="Genomic_DNA"/>
</dbReference>
<proteinExistence type="predicted"/>
<keyword evidence="1" id="KW-0812">Transmembrane</keyword>
<keyword evidence="1" id="KW-1133">Transmembrane helix</keyword>